<accession>A0A0C3B591</accession>
<proteinExistence type="predicted"/>
<sequence>MGRLFFSVHAPAFSLFPIAYYYLSTRPFGGVSVGQPGIEGVGEFLRPTPVDQTQENRTKPKRNPNQKGENERVGVDQHKTQTQKYNERGLKSGRKNLMRDGGDKSDIQSKTKAKTTKTKLAAI</sequence>
<dbReference type="Proteomes" id="UP000054097">
    <property type="component" value="Unassembled WGS sequence"/>
</dbReference>
<name>A0A0C3B591_SERVB</name>
<feature type="region of interest" description="Disordered" evidence="1">
    <location>
        <begin position="36"/>
        <end position="123"/>
    </location>
</feature>
<keyword evidence="3" id="KW-1185">Reference proteome</keyword>
<organism evidence="2 3">
    <name type="scientific">Serendipita vermifera MAFF 305830</name>
    <dbReference type="NCBI Taxonomy" id="933852"/>
    <lineage>
        <taxon>Eukaryota</taxon>
        <taxon>Fungi</taxon>
        <taxon>Dikarya</taxon>
        <taxon>Basidiomycota</taxon>
        <taxon>Agaricomycotina</taxon>
        <taxon>Agaricomycetes</taxon>
        <taxon>Sebacinales</taxon>
        <taxon>Serendipitaceae</taxon>
        <taxon>Serendipita</taxon>
    </lineage>
</organism>
<dbReference type="HOGENOM" id="CLU_2016626_0_0_1"/>
<gene>
    <name evidence="2" type="ORF">M408DRAFT_182183</name>
</gene>
<evidence type="ECO:0000256" key="1">
    <source>
        <dbReference type="SAM" id="MobiDB-lite"/>
    </source>
</evidence>
<protein>
    <submittedName>
        <fullName evidence="2">Uncharacterized protein</fullName>
    </submittedName>
</protein>
<dbReference type="EMBL" id="KN824305">
    <property type="protein sequence ID" value="KIM26606.1"/>
    <property type="molecule type" value="Genomic_DNA"/>
</dbReference>
<reference evidence="2 3" key="1">
    <citation type="submission" date="2014-04" db="EMBL/GenBank/DDBJ databases">
        <authorList>
            <consortium name="DOE Joint Genome Institute"/>
            <person name="Kuo A."/>
            <person name="Zuccaro A."/>
            <person name="Kohler A."/>
            <person name="Nagy L.G."/>
            <person name="Floudas D."/>
            <person name="Copeland A."/>
            <person name="Barry K.W."/>
            <person name="Cichocki N."/>
            <person name="Veneault-Fourrey C."/>
            <person name="LaButti K."/>
            <person name="Lindquist E.A."/>
            <person name="Lipzen A."/>
            <person name="Lundell T."/>
            <person name="Morin E."/>
            <person name="Murat C."/>
            <person name="Sun H."/>
            <person name="Tunlid A."/>
            <person name="Henrissat B."/>
            <person name="Grigoriev I.V."/>
            <person name="Hibbett D.S."/>
            <person name="Martin F."/>
            <person name="Nordberg H.P."/>
            <person name="Cantor M.N."/>
            <person name="Hua S.X."/>
        </authorList>
    </citation>
    <scope>NUCLEOTIDE SEQUENCE [LARGE SCALE GENOMIC DNA]</scope>
    <source>
        <strain evidence="2 3">MAFF 305830</strain>
    </source>
</reference>
<feature type="compositionally biased region" description="Basic and acidic residues" evidence="1">
    <location>
        <begin position="68"/>
        <end position="90"/>
    </location>
</feature>
<dbReference type="AlphaFoldDB" id="A0A0C3B591"/>
<evidence type="ECO:0000313" key="3">
    <source>
        <dbReference type="Proteomes" id="UP000054097"/>
    </source>
</evidence>
<evidence type="ECO:0000313" key="2">
    <source>
        <dbReference type="EMBL" id="KIM26606.1"/>
    </source>
</evidence>
<feature type="compositionally biased region" description="Basic and acidic residues" evidence="1">
    <location>
        <begin position="97"/>
        <end position="109"/>
    </location>
</feature>
<reference evidence="3" key="2">
    <citation type="submission" date="2015-01" db="EMBL/GenBank/DDBJ databases">
        <title>Evolutionary Origins and Diversification of the Mycorrhizal Mutualists.</title>
        <authorList>
            <consortium name="DOE Joint Genome Institute"/>
            <consortium name="Mycorrhizal Genomics Consortium"/>
            <person name="Kohler A."/>
            <person name="Kuo A."/>
            <person name="Nagy L.G."/>
            <person name="Floudas D."/>
            <person name="Copeland A."/>
            <person name="Barry K.W."/>
            <person name="Cichocki N."/>
            <person name="Veneault-Fourrey C."/>
            <person name="LaButti K."/>
            <person name="Lindquist E.A."/>
            <person name="Lipzen A."/>
            <person name="Lundell T."/>
            <person name="Morin E."/>
            <person name="Murat C."/>
            <person name="Riley R."/>
            <person name="Ohm R."/>
            <person name="Sun H."/>
            <person name="Tunlid A."/>
            <person name="Henrissat B."/>
            <person name="Grigoriev I.V."/>
            <person name="Hibbett D.S."/>
            <person name="Martin F."/>
        </authorList>
    </citation>
    <scope>NUCLEOTIDE SEQUENCE [LARGE SCALE GENOMIC DNA]</scope>
    <source>
        <strain evidence="3">MAFF 305830</strain>
    </source>
</reference>